<name>A0AAU7DT59_9BACT</name>
<protein>
    <submittedName>
        <fullName evidence="1">Gluconate 2-dehydrogenase subunit 3 family protein</fullName>
        <ecNumber evidence="1">1.-.-.-</ecNumber>
    </submittedName>
</protein>
<dbReference type="AlphaFoldDB" id="A0AAU7DT59"/>
<sequence>MLRRDFVRAVLAVGAAPKLLLSQQAATPATPLPAPVPWQLGLNPKTPIPHVVAADQLAVAELRFFSPEQMATLTRLSDFLMPPIGEKPGAVQAQTPMFLDFLIGDSPDARKRVYSEGLDWLDAEAKKKFNVEFAKLSDTQADELLKPWLRTWMSDNPPTEKHADFINIAHDEIRTATVNSKAWFAAPEVGSEPRTSVELYWSPIEPDVSFGDSDCAHVQPHVQAAPKSDHPMPSYPR</sequence>
<keyword evidence="1" id="KW-0560">Oxidoreductase</keyword>
<dbReference type="EMBL" id="CP121196">
    <property type="protein sequence ID" value="XBH19921.1"/>
    <property type="molecule type" value="Genomic_DNA"/>
</dbReference>
<reference evidence="1" key="1">
    <citation type="submission" date="2023-03" db="EMBL/GenBank/DDBJ databases">
        <title>Edaphobacter sp.</title>
        <authorList>
            <person name="Huber K.J."/>
            <person name="Papendorf J."/>
            <person name="Pilke C."/>
            <person name="Bunk B."/>
            <person name="Sproeer C."/>
            <person name="Pester M."/>
        </authorList>
    </citation>
    <scope>NUCLEOTIDE SEQUENCE</scope>
    <source>
        <strain evidence="1">DSM 110680</strain>
    </source>
</reference>
<dbReference type="RefSeq" id="WP_348265143.1">
    <property type="nucleotide sequence ID" value="NZ_CP121196.1"/>
</dbReference>
<dbReference type="EC" id="1.-.-.-" evidence="1"/>
<dbReference type="GO" id="GO:0016491">
    <property type="term" value="F:oxidoreductase activity"/>
    <property type="evidence" value="ECO:0007669"/>
    <property type="project" value="UniProtKB-KW"/>
</dbReference>
<organism evidence="1">
    <name type="scientific">Telmatobacter sp. DSM 110680</name>
    <dbReference type="NCBI Taxonomy" id="3036704"/>
    <lineage>
        <taxon>Bacteria</taxon>
        <taxon>Pseudomonadati</taxon>
        <taxon>Acidobacteriota</taxon>
        <taxon>Terriglobia</taxon>
        <taxon>Terriglobales</taxon>
        <taxon>Acidobacteriaceae</taxon>
        <taxon>Telmatobacter</taxon>
    </lineage>
</organism>
<evidence type="ECO:0000313" key="1">
    <source>
        <dbReference type="EMBL" id="XBH19921.1"/>
    </source>
</evidence>
<dbReference type="Pfam" id="PF13618">
    <property type="entry name" value="Gluconate_2-dh3"/>
    <property type="match status" value="1"/>
</dbReference>
<gene>
    <name evidence="1" type="ORF">P8935_11515</name>
</gene>
<proteinExistence type="predicted"/>
<accession>A0AAU7DT59</accession>
<dbReference type="InterPro" id="IPR027056">
    <property type="entry name" value="Gluconate_2DH_su3"/>
</dbReference>